<keyword evidence="2" id="KW-1185">Reference proteome</keyword>
<dbReference type="RefSeq" id="WP_290140208.1">
    <property type="nucleotide sequence ID" value="NZ_CP101620.1"/>
</dbReference>
<dbReference type="EMBL" id="CP101620">
    <property type="protein sequence ID" value="UTY39235.1"/>
    <property type="molecule type" value="Genomic_DNA"/>
</dbReference>
<name>A0ABY5I2Q2_9FIRM</name>
<sequence>MLNQSKSNIYYSPSIIKNNLDKSIDFTLEGIQNYCYDPVSNFTAIARLLPEP</sequence>
<reference evidence="1" key="1">
    <citation type="submission" date="2022-07" db="EMBL/GenBank/DDBJ databases">
        <title>Faecal culturing of patients with breast cancer.</title>
        <authorList>
            <person name="Teng N.M.Y."/>
            <person name="Kiu R."/>
            <person name="Evans R."/>
            <person name="Baker D.J."/>
            <person name="Zenner C."/>
            <person name="Robinson S.D."/>
            <person name="Hall L.J."/>
        </authorList>
    </citation>
    <scope>NUCLEOTIDE SEQUENCE</scope>
    <source>
        <strain evidence="1">LH1062</strain>
    </source>
</reference>
<protein>
    <recommendedName>
        <fullName evidence="3">KTSC domain-containing protein</fullName>
    </recommendedName>
</protein>
<gene>
    <name evidence="1" type="ORF">NMU03_17090</name>
</gene>
<evidence type="ECO:0008006" key="3">
    <source>
        <dbReference type="Google" id="ProtNLM"/>
    </source>
</evidence>
<evidence type="ECO:0000313" key="2">
    <source>
        <dbReference type="Proteomes" id="UP001060112"/>
    </source>
</evidence>
<organism evidence="1 2">
    <name type="scientific">Allocoprobacillus halotolerans</name>
    <dbReference type="NCBI Taxonomy" id="2944914"/>
    <lineage>
        <taxon>Bacteria</taxon>
        <taxon>Bacillati</taxon>
        <taxon>Bacillota</taxon>
        <taxon>Erysipelotrichia</taxon>
        <taxon>Erysipelotrichales</taxon>
        <taxon>Erysipelotrichaceae</taxon>
        <taxon>Allocoprobacillus</taxon>
    </lineage>
</organism>
<dbReference type="Proteomes" id="UP001060112">
    <property type="component" value="Chromosome"/>
</dbReference>
<accession>A0ABY5I2Q2</accession>
<evidence type="ECO:0000313" key="1">
    <source>
        <dbReference type="EMBL" id="UTY39235.1"/>
    </source>
</evidence>
<proteinExistence type="predicted"/>